<dbReference type="STRING" id="1223545.GS4_35_00850"/>
<accession>M0QQ43</accession>
<reference evidence="3 4" key="1">
    <citation type="submission" date="2013-01" db="EMBL/GenBank/DDBJ databases">
        <title>Whole genome shotgun sequence of Gordonia soli NBRC 108243.</title>
        <authorList>
            <person name="Isaki-Nakamura S."/>
            <person name="Hosoyama A."/>
            <person name="Tsuchikane K."/>
            <person name="Ando Y."/>
            <person name="Baba S."/>
            <person name="Ohji S."/>
            <person name="Hamada M."/>
            <person name="Tamura T."/>
            <person name="Yamazoe A."/>
            <person name="Yamazaki S."/>
            <person name="Fujita N."/>
        </authorList>
    </citation>
    <scope>NUCLEOTIDE SEQUENCE [LARGE SCALE GENOMIC DNA]</scope>
    <source>
        <strain evidence="3 4">NBRC 108243</strain>
    </source>
</reference>
<dbReference type="Proteomes" id="UP000011666">
    <property type="component" value="Unassembled WGS sequence"/>
</dbReference>
<proteinExistence type="predicted"/>
<dbReference type="EMBL" id="BANX01000035">
    <property type="protein sequence ID" value="GAC70509.1"/>
    <property type="molecule type" value="Genomic_DNA"/>
</dbReference>
<feature type="region of interest" description="Disordered" evidence="1">
    <location>
        <begin position="44"/>
        <end position="90"/>
    </location>
</feature>
<sequence>MIDGPEPVVYHLATHSLLLALPAVVPAFLLVGIIMVIVVRDRRLGDDDDDLTNDDEPSDPPAGDGTGSVAPEPTENTTGDEADDPDHGAR</sequence>
<dbReference type="RefSeq" id="WP_007624588.1">
    <property type="nucleotide sequence ID" value="NZ_BANX01000035.1"/>
</dbReference>
<dbReference type="AlphaFoldDB" id="M0QQ43"/>
<keyword evidence="2" id="KW-1133">Transmembrane helix</keyword>
<evidence type="ECO:0000313" key="3">
    <source>
        <dbReference type="EMBL" id="GAC70509.1"/>
    </source>
</evidence>
<comment type="caution">
    <text evidence="3">The sequence shown here is derived from an EMBL/GenBank/DDBJ whole genome shotgun (WGS) entry which is preliminary data.</text>
</comment>
<name>M0QQ43_9ACTN</name>
<keyword evidence="2" id="KW-0812">Transmembrane</keyword>
<evidence type="ECO:0000256" key="1">
    <source>
        <dbReference type="SAM" id="MobiDB-lite"/>
    </source>
</evidence>
<keyword evidence="2" id="KW-0472">Membrane</keyword>
<gene>
    <name evidence="3" type="ORF">GS4_35_00850</name>
</gene>
<evidence type="ECO:0000313" key="4">
    <source>
        <dbReference type="Proteomes" id="UP000011666"/>
    </source>
</evidence>
<protein>
    <submittedName>
        <fullName evidence="3">Uncharacterized protein</fullName>
    </submittedName>
</protein>
<evidence type="ECO:0000256" key="2">
    <source>
        <dbReference type="SAM" id="Phobius"/>
    </source>
</evidence>
<organism evidence="3 4">
    <name type="scientific">Gordonia soli NBRC 108243</name>
    <dbReference type="NCBI Taxonomy" id="1223545"/>
    <lineage>
        <taxon>Bacteria</taxon>
        <taxon>Bacillati</taxon>
        <taxon>Actinomycetota</taxon>
        <taxon>Actinomycetes</taxon>
        <taxon>Mycobacteriales</taxon>
        <taxon>Gordoniaceae</taxon>
        <taxon>Gordonia</taxon>
    </lineage>
</organism>
<dbReference type="eggNOG" id="ENOG5031VZD">
    <property type="taxonomic scope" value="Bacteria"/>
</dbReference>
<feature type="compositionally biased region" description="Acidic residues" evidence="1">
    <location>
        <begin position="46"/>
        <end position="58"/>
    </location>
</feature>
<feature type="transmembrane region" description="Helical" evidence="2">
    <location>
        <begin position="17"/>
        <end position="39"/>
    </location>
</feature>
<keyword evidence="4" id="KW-1185">Reference proteome</keyword>